<organism evidence="2 3">
    <name type="scientific">Flavobacterium terrae</name>
    <dbReference type="NCBI Taxonomy" id="415425"/>
    <lineage>
        <taxon>Bacteria</taxon>
        <taxon>Pseudomonadati</taxon>
        <taxon>Bacteroidota</taxon>
        <taxon>Flavobacteriia</taxon>
        <taxon>Flavobacteriales</taxon>
        <taxon>Flavobacteriaceae</taxon>
        <taxon>Flavobacterium</taxon>
    </lineage>
</organism>
<proteinExistence type="predicted"/>
<dbReference type="PANTHER" id="PTHR47354:SF5">
    <property type="entry name" value="PROTEIN RFBI"/>
    <property type="match status" value="1"/>
</dbReference>
<dbReference type="Proteomes" id="UP000184488">
    <property type="component" value="Unassembled WGS sequence"/>
</dbReference>
<accession>A0A1M6DHZ5</accession>
<dbReference type="InterPro" id="IPR039261">
    <property type="entry name" value="FNR_nucleotide-bd"/>
</dbReference>
<evidence type="ECO:0000313" key="2">
    <source>
        <dbReference type="EMBL" id="SHI72733.1"/>
    </source>
</evidence>
<dbReference type="InterPro" id="IPR017938">
    <property type="entry name" value="Riboflavin_synthase-like_b-brl"/>
</dbReference>
<dbReference type="EMBL" id="FQZI01000002">
    <property type="protein sequence ID" value="SHI72733.1"/>
    <property type="molecule type" value="Genomic_DNA"/>
</dbReference>
<evidence type="ECO:0000313" key="3">
    <source>
        <dbReference type="Proteomes" id="UP000184488"/>
    </source>
</evidence>
<dbReference type="PROSITE" id="PS51384">
    <property type="entry name" value="FAD_FR"/>
    <property type="match status" value="1"/>
</dbReference>
<feature type="domain" description="FAD-binding FR-type" evidence="1">
    <location>
        <begin position="1"/>
        <end position="102"/>
    </location>
</feature>
<dbReference type="SUPFAM" id="SSF52343">
    <property type="entry name" value="Ferredoxin reductase-like, C-terminal NADP-linked domain"/>
    <property type="match status" value="1"/>
</dbReference>
<protein>
    <recommendedName>
        <fullName evidence="1">FAD-binding FR-type domain-containing protein</fullName>
    </recommendedName>
</protein>
<dbReference type="OrthoDB" id="9789468at2"/>
<dbReference type="InterPro" id="IPR001433">
    <property type="entry name" value="OxRdtase_FAD/NAD-bd"/>
</dbReference>
<dbReference type="Pfam" id="PF00175">
    <property type="entry name" value="NAD_binding_1"/>
    <property type="match status" value="1"/>
</dbReference>
<keyword evidence="3" id="KW-1185">Reference proteome</keyword>
<dbReference type="SUPFAM" id="SSF63380">
    <property type="entry name" value="Riboflavin synthase domain-like"/>
    <property type="match status" value="1"/>
</dbReference>
<evidence type="ECO:0000259" key="1">
    <source>
        <dbReference type="PROSITE" id="PS51384"/>
    </source>
</evidence>
<dbReference type="PANTHER" id="PTHR47354">
    <property type="entry name" value="NADH OXIDOREDUCTASE HCR"/>
    <property type="match status" value="1"/>
</dbReference>
<name>A0A1M6DHZ5_9FLAO</name>
<dbReference type="STRING" id="415425.SAMN05444363_1457"/>
<sequence length="222" mass="25501">MSNHIVKILQSYYITHDVKCFIVEKPDNYDFVPGQATDVSINLPDWQDKPRPFTFTSLREQRYLEFMIKIYLNHNGVTSMLGKTNAGAELILQEPFGGIQFKKPGVFIAAGTGITPFLSIFRDLYKQNKLYGNRLIYTNKTSDDVIMDAELKKLLKNDYLKVFTRENIIGFTGRRIDRNFLIENIADFGQHFYVCGPQDFVKTITGHLLELGVTLDAMVIEE</sequence>
<dbReference type="AlphaFoldDB" id="A0A1M6DHZ5"/>
<dbReference type="RefSeq" id="WP_073309966.1">
    <property type="nucleotide sequence ID" value="NZ_FQZI01000002.1"/>
</dbReference>
<dbReference type="GO" id="GO:0016491">
    <property type="term" value="F:oxidoreductase activity"/>
    <property type="evidence" value="ECO:0007669"/>
    <property type="project" value="InterPro"/>
</dbReference>
<dbReference type="InterPro" id="IPR017927">
    <property type="entry name" value="FAD-bd_FR_type"/>
</dbReference>
<gene>
    <name evidence="2" type="ORF">SAMN05444363_1457</name>
</gene>
<dbReference type="PRINTS" id="PR00410">
    <property type="entry name" value="PHEHYDRXLASE"/>
</dbReference>
<reference evidence="3" key="1">
    <citation type="submission" date="2016-11" db="EMBL/GenBank/DDBJ databases">
        <authorList>
            <person name="Varghese N."/>
            <person name="Submissions S."/>
        </authorList>
    </citation>
    <scope>NUCLEOTIDE SEQUENCE [LARGE SCALE GENOMIC DNA]</scope>
    <source>
        <strain evidence="3">DSM 18829</strain>
    </source>
</reference>
<dbReference type="Gene3D" id="2.40.30.10">
    <property type="entry name" value="Translation factors"/>
    <property type="match status" value="1"/>
</dbReference>
<dbReference type="InterPro" id="IPR050415">
    <property type="entry name" value="MRET"/>
</dbReference>
<dbReference type="Gene3D" id="3.40.50.80">
    <property type="entry name" value="Nucleotide-binding domain of ferredoxin-NADP reductase (FNR) module"/>
    <property type="match status" value="1"/>
</dbReference>